<evidence type="ECO:0000313" key="3">
    <source>
        <dbReference type="Proteomes" id="UP000265703"/>
    </source>
</evidence>
<feature type="transmembrane region" description="Helical" evidence="1">
    <location>
        <begin position="21"/>
        <end position="42"/>
    </location>
</feature>
<keyword evidence="1" id="KW-0812">Transmembrane</keyword>
<name>A0A397TCE9_9GLOM</name>
<dbReference type="EMBL" id="QKYT01000122">
    <property type="protein sequence ID" value="RIA92631.1"/>
    <property type="molecule type" value="Genomic_DNA"/>
</dbReference>
<dbReference type="AlphaFoldDB" id="A0A397TCE9"/>
<comment type="caution">
    <text evidence="2">The sequence shown here is derived from an EMBL/GenBank/DDBJ whole genome shotgun (WGS) entry which is preliminary data.</text>
</comment>
<keyword evidence="1" id="KW-0472">Membrane</keyword>
<gene>
    <name evidence="2" type="ORF">C1645_764586</name>
</gene>
<accession>A0A397TCE9</accession>
<dbReference type="Proteomes" id="UP000265703">
    <property type="component" value="Unassembled WGS sequence"/>
</dbReference>
<proteinExistence type="predicted"/>
<evidence type="ECO:0000313" key="2">
    <source>
        <dbReference type="EMBL" id="RIA92631.1"/>
    </source>
</evidence>
<evidence type="ECO:0000256" key="1">
    <source>
        <dbReference type="SAM" id="Phobius"/>
    </source>
</evidence>
<organism evidence="2 3">
    <name type="scientific">Glomus cerebriforme</name>
    <dbReference type="NCBI Taxonomy" id="658196"/>
    <lineage>
        <taxon>Eukaryota</taxon>
        <taxon>Fungi</taxon>
        <taxon>Fungi incertae sedis</taxon>
        <taxon>Mucoromycota</taxon>
        <taxon>Glomeromycotina</taxon>
        <taxon>Glomeromycetes</taxon>
        <taxon>Glomerales</taxon>
        <taxon>Glomeraceae</taxon>
        <taxon>Glomus</taxon>
    </lineage>
</organism>
<keyword evidence="3" id="KW-1185">Reference proteome</keyword>
<protein>
    <submittedName>
        <fullName evidence="2">Uncharacterized protein</fullName>
    </submittedName>
</protein>
<keyword evidence="1" id="KW-1133">Transmembrane helix</keyword>
<sequence length="51" mass="6112">MLCMRRCNEAWLEVFFFDSLISLNLCVVTVVTALRSIVYYYFHLNTLYNLL</sequence>
<reference evidence="2 3" key="1">
    <citation type="submission" date="2018-06" db="EMBL/GenBank/DDBJ databases">
        <title>Comparative genomics reveals the genomic features of Rhizophagus irregularis, R. cerebriforme, R. diaphanum and Gigaspora rosea, and their symbiotic lifestyle signature.</title>
        <authorList>
            <person name="Morin E."/>
            <person name="San Clemente H."/>
            <person name="Chen E.C.H."/>
            <person name="De La Providencia I."/>
            <person name="Hainaut M."/>
            <person name="Kuo A."/>
            <person name="Kohler A."/>
            <person name="Murat C."/>
            <person name="Tang N."/>
            <person name="Roy S."/>
            <person name="Loubradou J."/>
            <person name="Henrissat B."/>
            <person name="Grigoriev I.V."/>
            <person name="Corradi N."/>
            <person name="Roux C."/>
            <person name="Martin F.M."/>
        </authorList>
    </citation>
    <scope>NUCLEOTIDE SEQUENCE [LARGE SCALE GENOMIC DNA]</scope>
    <source>
        <strain evidence="2 3">DAOM 227022</strain>
    </source>
</reference>